<keyword evidence="10" id="KW-1185">Reference proteome</keyword>
<keyword evidence="3 7" id="KW-0812">Transmembrane</keyword>
<feature type="transmembrane region" description="Helical" evidence="7">
    <location>
        <begin position="439"/>
        <end position="461"/>
    </location>
</feature>
<feature type="transmembrane region" description="Helical" evidence="7">
    <location>
        <begin position="30"/>
        <end position="54"/>
    </location>
</feature>
<feature type="domain" description="ABC3 transporter permease C-terminal" evidence="8">
    <location>
        <begin position="278"/>
        <end position="400"/>
    </location>
</feature>
<dbReference type="Proteomes" id="UP000774750">
    <property type="component" value="Unassembled WGS sequence"/>
</dbReference>
<protein>
    <submittedName>
        <fullName evidence="9">FtsX-like permease family protein</fullName>
    </submittedName>
</protein>
<evidence type="ECO:0000256" key="1">
    <source>
        <dbReference type="ARBA" id="ARBA00004651"/>
    </source>
</evidence>
<reference evidence="9" key="1">
    <citation type="submission" date="2020-08" db="EMBL/GenBank/DDBJ databases">
        <authorList>
            <person name="Cejkova D."/>
            <person name="Kubasova T."/>
            <person name="Jahodarova E."/>
            <person name="Rychlik I."/>
        </authorList>
    </citation>
    <scope>NUCLEOTIDE SEQUENCE</scope>
    <source>
        <strain evidence="9">An559</strain>
    </source>
</reference>
<feature type="transmembrane region" description="Helical" evidence="7">
    <location>
        <begin position="272"/>
        <end position="294"/>
    </location>
</feature>
<reference evidence="9" key="2">
    <citation type="journal article" date="2021" name="Sci. Rep.">
        <title>The distribution of antibiotic resistance genes in chicken gut microbiota commensals.</title>
        <authorList>
            <person name="Juricova H."/>
            <person name="Matiasovicova J."/>
            <person name="Kubasova T."/>
            <person name="Cejkova D."/>
            <person name="Rychlik I."/>
        </authorList>
    </citation>
    <scope>NUCLEOTIDE SEQUENCE</scope>
    <source>
        <strain evidence="9">An559</strain>
    </source>
</reference>
<feature type="transmembrane region" description="Helical" evidence="7">
    <location>
        <begin position="700"/>
        <end position="724"/>
    </location>
</feature>
<dbReference type="GO" id="GO:0022857">
    <property type="term" value="F:transmembrane transporter activity"/>
    <property type="evidence" value="ECO:0007669"/>
    <property type="project" value="TreeGrafter"/>
</dbReference>
<dbReference type="PANTHER" id="PTHR30572">
    <property type="entry name" value="MEMBRANE COMPONENT OF TRANSPORTER-RELATED"/>
    <property type="match status" value="1"/>
</dbReference>
<feature type="transmembrane region" description="Helical" evidence="7">
    <location>
        <begin position="326"/>
        <end position="353"/>
    </location>
</feature>
<dbReference type="Pfam" id="PF02687">
    <property type="entry name" value="FtsX"/>
    <property type="match status" value="2"/>
</dbReference>
<feature type="transmembrane region" description="Helical" evidence="7">
    <location>
        <begin position="757"/>
        <end position="780"/>
    </location>
</feature>
<keyword evidence="2" id="KW-1003">Cell membrane</keyword>
<organism evidence="9 10">
    <name type="scientific">Merdimmobilis hominis</name>
    <dbReference type="NCBI Taxonomy" id="2897707"/>
    <lineage>
        <taxon>Bacteria</taxon>
        <taxon>Bacillati</taxon>
        <taxon>Bacillota</taxon>
        <taxon>Clostridia</taxon>
        <taxon>Eubacteriales</taxon>
        <taxon>Oscillospiraceae</taxon>
        <taxon>Merdimmobilis</taxon>
    </lineage>
</organism>
<feature type="transmembrane region" description="Helical" evidence="7">
    <location>
        <begin position="365"/>
        <end position="388"/>
    </location>
</feature>
<comment type="subcellular location">
    <subcellularLocation>
        <location evidence="1">Cell membrane</location>
        <topology evidence="1">Multi-pass membrane protein</topology>
    </subcellularLocation>
</comment>
<evidence type="ECO:0000259" key="8">
    <source>
        <dbReference type="Pfam" id="PF02687"/>
    </source>
</evidence>
<dbReference type="PANTHER" id="PTHR30572:SF4">
    <property type="entry name" value="ABC TRANSPORTER PERMEASE YTRF"/>
    <property type="match status" value="1"/>
</dbReference>
<evidence type="ECO:0000313" key="9">
    <source>
        <dbReference type="EMBL" id="MBM6920136.1"/>
    </source>
</evidence>
<dbReference type="EMBL" id="JACJKY010000003">
    <property type="protein sequence ID" value="MBM6920136.1"/>
    <property type="molecule type" value="Genomic_DNA"/>
</dbReference>
<evidence type="ECO:0000256" key="6">
    <source>
        <dbReference type="ARBA" id="ARBA00038076"/>
    </source>
</evidence>
<dbReference type="RefSeq" id="WP_204444628.1">
    <property type="nucleotide sequence ID" value="NZ_JACJKY010000003.1"/>
</dbReference>
<comment type="similarity">
    <text evidence="6">Belongs to the ABC-4 integral membrane protein family.</text>
</comment>
<keyword evidence="5 7" id="KW-0472">Membrane</keyword>
<dbReference type="GO" id="GO:0005886">
    <property type="term" value="C:plasma membrane"/>
    <property type="evidence" value="ECO:0007669"/>
    <property type="project" value="UniProtKB-SubCell"/>
</dbReference>
<evidence type="ECO:0000256" key="2">
    <source>
        <dbReference type="ARBA" id="ARBA00022475"/>
    </source>
</evidence>
<proteinExistence type="inferred from homology"/>
<feature type="domain" description="ABC3 transporter permease C-terminal" evidence="8">
    <location>
        <begin position="708"/>
        <end position="813"/>
    </location>
</feature>
<sequence length="834" mass="92484">MNDILFGNNNGPILKKLTKRSLKANKRRNFFLVMAIMLTTLLIGSVFSVGMSLVESVKMEQIRFAGTMAHAAVGHPTTEQIKRLHTLDYVKEVGTGNSVGVVQNTADMGNISLTLHYFDKTEWEELRAPAYVDIVGNYPEKENEIMVSRGVLERMGIDTPSIGMEIPLNYYTDSENRDSIIQETFTLSGWFTSYAFVQSTETADVIFVSHALSQRYGKTVEKDGSASILFADESRVSEYCNALVADLGLAENQPVAMVQLYEADAGQGTATLLSLCAIVVFLIFTGYLLIYNILYISISHDVQFYGLLKTIGTTPKQIKRIVIRQVIRLCLIGIPVGIILSLLLSLGVVPFLISELGAISTEEAVVSFSPIIYVGAVFFPLLTAILAASKPARKAASISPIEAQKYTGVIGTVKHIRTLAHGKPYRMAWRNIFRDKKRAGVVLFSLFLGVTTFLSVTTLVFSTDVSKYIDSAFESDLVLDNETWPAQTLDDSLVEQLMLIPGVENIHATTWEEMRLDYSDAFRGYIANHPMQEQISALSEQDIEDNFNGFLIGVDGETLTKYRDRLGNPIDIEAFDRGEIALIATDNPELFSNVQELNITPSYREENSVSNQQEYKFVLGGFVPFSYKGIGSSLAPTVIVSNTIMQEWFGEPAVKQLDMNVASGYEKNAFIALKQIIGNNSGISLTSRIESMEELDRAKMAVLVLGGSISFVIALIGILNFVNVMSVSVVARKRELATLESIGMSRKQVRKMLISEGLYYAIITLVLVLSAGNLIAYGIFKLFQQQVSFAVFTYPLIPAVSIILVIMIICFITPERMYRSLSRETITERLRETE</sequence>
<evidence type="ECO:0000256" key="3">
    <source>
        <dbReference type="ARBA" id="ARBA00022692"/>
    </source>
</evidence>
<keyword evidence="4 7" id="KW-1133">Transmembrane helix</keyword>
<feature type="transmembrane region" description="Helical" evidence="7">
    <location>
        <begin position="792"/>
        <end position="813"/>
    </location>
</feature>
<evidence type="ECO:0000256" key="4">
    <source>
        <dbReference type="ARBA" id="ARBA00022989"/>
    </source>
</evidence>
<evidence type="ECO:0000256" key="7">
    <source>
        <dbReference type="SAM" id="Phobius"/>
    </source>
</evidence>
<dbReference type="InterPro" id="IPR003838">
    <property type="entry name" value="ABC3_permease_C"/>
</dbReference>
<name>A0A938X6K7_9FIRM</name>
<dbReference type="InterPro" id="IPR050250">
    <property type="entry name" value="Macrolide_Exporter_MacB"/>
</dbReference>
<evidence type="ECO:0000256" key="5">
    <source>
        <dbReference type="ARBA" id="ARBA00023136"/>
    </source>
</evidence>
<accession>A0A938X6K7</accession>
<evidence type="ECO:0000313" key="10">
    <source>
        <dbReference type="Proteomes" id="UP000774750"/>
    </source>
</evidence>
<dbReference type="AlphaFoldDB" id="A0A938X6K7"/>
<comment type="caution">
    <text evidence="9">The sequence shown here is derived from an EMBL/GenBank/DDBJ whole genome shotgun (WGS) entry which is preliminary data.</text>
</comment>
<gene>
    <name evidence="9" type="ORF">H6A12_03040</name>
</gene>